<comment type="caution">
    <text evidence="3">The sequence shown here is derived from an EMBL/GenBank/DDBJ whole genome shotgun (WGS) entry which is preliminary data.</text>
</comment>
<gene>
    <name evidence="3" type="ORF">POL72_15070</name>
</gene>
<evidence type="ECO:0000313" key="4">
    <source>
        <dbReference type="Proteomes" id="UP001217485"/>
    </source>
</evidence>
<feature type="compositionally biased region" description="Pro residues" evidence="1">
    <location>
        <begin position="218"/>
        <end position="234"/>
    </location>
</feature>
<proteinExistence type="predicted"/>
<dbReference type="Pfam" id="PF09937">
    <property type="entry name" value="DUF2169"/>
    <property type="match status" value="1"/>
</dbReference>
<feature type="compositionally biased region" description="Basic and acidic residues" evidence="1">
    <location>
        <begin position="140"/>
        <end position="154"/>
    </location>
</feature>
<evidence type="ECO:0000259" key="2">
    <source>
        <dbReference type="Pfam" id="PF09937"/>
    </source>
</evidence>
<dbReference type="EMBL" id="JAQNDK010000002">
    <property type="protein sequence ID" value="MDC0679063.1"/>
    <property type="molecule type" value="Genomic_DNA"/>
</dbReference>
<organism evidence="3 4">
    <name type="scientific">Sorangium atrum</name>
    <dbReference type="NCBI Taxonomy" id="2995308"/>
    <lineage>
        <taxon>Bacteria</taxon>
        <taxon>Pseudomonadati</taxon>
        <taxon>Myxococcota</taxon>
        <taxon>Polyangia</taxon>
        <taxon>Polyangiales</taxon>
        <taxon>Polyangiaceae</taxon>
        <taxon>Sorangium</taxon>
    </lineage>
</organism>
<feature type="region of interest" description="Disordered" evidence="1">
    <location>
        <begin position="212"/>
        <end position="240"/>
    </location>
</feature>
<dbReference type="RefSeq" id="WP_272096002.1">
    <property type="nucleotide sequence ID" value="NZ_JAQNDK010000002.1"/>
</dbReference>
<sequence length="339" mass="36782">MDLRNRTPFVAERIVHVDAAGAEVLVVLVKATLAIHAGGRLAPTAEQVPLQHADAFHGEPGLSSVRYESDLAPHKVGTDVVVLGHAYPPGRRDAEVQVSVRVGPVRTTLAVFGDRTWARPASPAPFERMPLVYERAFGGRDESAESPVDHEVEPRNPVGRGFRARRSLVDPAQLAMPNLEDPRKPLRSPDDRPEPVGLGFIGRSWQPRLRYAATAPDPSSPPPAGSPPPAPSPFLPAAFDPRYHQGAHPRLVATPHLRGGEPVELVHLSPLGPQRFSLPPAAPRAVVVIDSERRPLPLVLDTVVLEPDDLRAVLVYRGAMPVGRDVFRVRRIEVEPAPA</sequence>
<feature type="domain" description="DUF2169" evidence="2">
    <location>
        <begin position="21"/>
        <end position="317"/>
    </location>
</feature>
<feature type="compositionally biased region" description="Basic and acidic residues" evidence="1">
    <location>
        <begin position="180"/>
        <end position="194"/>
    </location>
</feature>
<feature type="region of interest" description="Disordered" evidence="1">
    <location>
        <begin position="140"/>
        <end position="199"/>
    </location>
</feature>
<protein>
    <submittedName>
        <fullName evidence="3">DUF2169 domain-containing protein</fullName>
    </submittedName>
</protein>
<dbReference type="Proteomes" id="UP001217485">
    <property type="component" value="Unassembled WGS sequence"/>
</dbReference>
<name>A0ABT5BY49_9BACT</name>
<evidence type="ECO:0000313" key="3">
    <source>
        <dbReference type="EMBL" id="MDC0679063.1"/>
    </source>
</evidence>
<accession>A0ABT5BY49</accession>
<dbReference type="InterPro" id="IPR018683">
    <property type="entry name" value="DUF2169"/>
</dbReference>
<keyword evidence="4" id="KW-1185">Reference proteome</keyword>
<evidence type="ECO:0000256" key="1">
    <source>
        <dbReference type="SAM" id="MobiDB-lite"/>
    </source>
</evidence>
<reference evidence="3 4" key="1">
    <citation type="submission" date="2023-01" db="EMBL/GenBank/DDBJ databases">
        <title>Minimal conservation of predation-associated metabolite biosynthetic gene clusters underscores biosynthetic potential of Myxococcota including descriptions for ten novel species: Archangium lansinium sp. nov., Myxococcus landrumus sp. nov., Nannocystis bai.</title>
        <authorList>
            <person name="Ahearne A."/>
            <person name="Stevens C."/>
            <person name="Dowd S."/>
        </authorList>
    </citation>
    <scope>NUCLEOTIDE SEQUENCE [LARGE SCALE GENOMIC DNA]</scope>
    <source>
        <strain evidence="3 4">WIWO2</strain>
    </source>
</reference>